<evidence type="ECO:0000313" key="1">
    <source>
        <dbReference type="EMBL" id="MCG3420939.1"/>
    </source>
</evidence>
<dbReference type="Pfam" id="PF11132">
    <property type="entry name" value="SplA"/>
    <property type="match status" value="1"/>
</dbReference>
<dbReference type="Proteomes" id="UP001199631">
    <property type="component" value="Unassembled WGS sequence"/>
</dbReference>
<keyword evidence="2" id="KW-1185">Reference proteome</keyword>
<organism evidence="1 2">
    <name type="scientific">Oceanobacillus jordanicus</name>
    <dbReference type="NCBI Taxonomy" id="2867266"/>
    <lineage>
        <taxon>Bacteria</taxon>
        <taxon>Bacillati</taxon>
        <taxon>Bacillota</taxon>
        <taxon>Bacilli</taxon>
        <taxon>Bacillales</taxon>
        <taxon>Bacillaceae</taxon>
        <taxon>Oceanobacillus</taxon>
    </lineage>
</organism>
<accession>A0AAW5B8K5</accession>
<proteinExistence type="predicted"/>
<dbReference type="InterPro" id="IPR022608">
    <property type="entry name" value="Tscrpt_reg_SplA"/>
</dbReference>
<reference evidence="1 2" key="1">
    <citation type="journal article" date="2022" name="Evol. Bioinform. Online">
        <title>Draft Genome Sequence of Oceanobacillus jordanicus Strain GSFE11, a Halotolerant Plant Growth-Promoting Bacterial Endophyte Isolated From the Jordan Valley.</title>
        <authorList>
            <person name="Alhindi T."/>
            <person name="Albdaiwi R."/>
        </authorList>
    </citation>
    <scope>NUCLEOTIDE SEQUENCE [LARGE SCALE GENOMIC DNA]</scope>
    <source>
        <strain evidence="1 2">GSFE11</strain>
    </source>
</reference>
<gene>
    <name evidence="1" type="ORF">K3T81_17470</name>
</gene>
<evidence type="ECO:0000313" key="2">
    <source>
        <dbReference type="Proteomes" id="UP001199631"/>
    </source>
</evidence>
<name>A0AAW5B8K5_9BACI</name>
<comment type="caution">
    <text evidence="1">The sequence shown here is derived from an EMBL/GenBank/DDBJ whole genome shotgun (WGS) entry which is preliminary data.</text>
</comment>
<sequence>MHINESYQPGEVVYIIIRNPHAQDVAHVQQAAVVKNPDQNGELALFIHETYFPLTEEFAVYKSAEEAEEAYQIAFGLPETEDYYG</sequence>
<protein>
    <submittedName>
        <fullName evidence="1">Transcriptional regulator</fullName>
    </submittedName>
</protein>
<dbReference type="AlphaFoldDB" id="A0AAW5B8K5"/>
<dbReference type="EMBL" id="JAIFZM010000020">
    <property type="protein sequence ID" value="MCG3420939.1"/>
    <property type="molecule type" value="Genomic_DNA"/>
</dbReference>
<dbReference type="RefSeq" id="WP_238021413.1">
    <property type="nucleotide sequence ID" value="NZ_JAIFZM010000020.1"/>
</dbReference>